<organism evidence="9 10">
    <name type="scientific">Actinospica acidithermotolerans</name>
    <dbReference type="NCBI Taxonomy" id="2828514"/>
    <lineage>
        <taxon>Bacteria</taxon>
        <taxon>Bacillati</taxon>
        <taxon>Actinomycetota</taxon>
        <taxon>Actinomycetes</taxon>
        <taxon>Catenulisporales</taxon>
        <taxon>Actinospicaceae</taxon>
        <taxon>Actinospica</taxon>
    </lineage>
</organism>
<feature type="transmembrane region" description="Helical" evidence="7">
    <location>
        <begin position="85"/>
        <end position="105"/>
    </location>
</feature>
<comment type="similarity">
    <text evidence="6">Belongs to the YccS/YhfK family.</text>
</comment>
<feature type="non-terminal residue" evidence="9">
    <location>
        <position position="557"/>
    </location>
</feature>
<feature type="transmembrane region" description="Helical" evidence="7">
    <location>
        <begin position="392"/>
        <end position="412"/>
    </location>
</feature>
<dbReference type="Proteomes" id="UP000676325">
    <property type="component" value="Unassembled WGS sequence"/>
</dbReference>
<dbReference type="InterPro" id="IPR049453">
    <property type="entry name" value="Memb_transporter_dom"/>
</dbReference>
<reference evidence="9" key="1">
    <citation type="submission" date="2021-04" db="EMBL/GenBank/DDBJ databases">
        <title>Genome based classification of Actinospica acidithermotolerans sp. nov., an actinobacterium isolated from an Indonesian hot spring.</title>
        <authorList>
            <person name="Kusuma A.B."/>
            <person name="Putra K.E."/>
            <person name="Nafisah S."/>
            <person name="Loh J."/>
            <person name="Nouioui I."/>
            <person name="Goodfellow M."/>
        </authorList>
    </citation>
    <scope>NUCLEOTIDE SEQUENCE</scope>
    <source>
        <strain evidence="9">MGRD01-02</strain>
    </source>
</reference>
<evidence type="ECO:0000256" key="1">
    <source>
        <dbReference type="ARBA" id="ARBA00004651"/>
    </source>
</evidence>
<proteinExistence type="inferred from homology"/>
<evidence type="ECO:0000313" key="9">
    <source>
        <dbReference type="EMBL" id="MBR7830469.1"/>
    </source>
</evidence>
<name>A0A941EJY2_9ACTN</name>
<dbReference type="RefSeq" id="WP_212521595.1">
    <property type="nucleotide sequence ID" value="NZ_JAGSOH010000134.1"/>
</dbReference>
<dbReference type="AlphaFoldDB" id="A0A941EJY2"/>
<dbReference type="Pfam" id="PF13515">
    <property type="entry name" value="FUSC_2"/>
    <property type="match status" value="1"/>
</dbReference>
<comment type="subcellular location">
    <subcellularLocation>
        <location evidence="1">Cell membrane</location>
        <topology evidence="1">Multi-pass membrane protein</topology>
    </subcellularLocation>
</comment>
<feature type="transmembrane region" description="Helical" evidence="7">
    <location>
        <begin position="357"/>
        <end position="386"/>
    </location>
</feature>
<keyword evidence="3 7" id="KW-0812">Transmembrane</keyword>
<protein>
    <submittedName>
        <fullName evidence="9">FUSC family protein</fullName>
    </submittedName>
</protein>
<feature type="transmembrane region" description="Helical" evidence="7">
    <location>
        <begin position="135"/>
        <end position="155"/>
    </location>
</feature>
<accession>A0A941EJY2</accession>
<feature type="transmembrane region" description="Helical" evidence="7">
    <location>
        <begin position="326"/>
        <end position="345"/>
    </location>
</feature>
<dbReference type="EMBL" id="JAGSOH010000134">
    <property type="protein sequence ID" value="MBR7830469.1"/>
    <property type="molecule type" value="Genomic_DNA"/>
</dbReference>
<dbReference type="PANTHER" id="PTHR30509:SF9">
    <property type="entry name" value="MULTIDRUG RESISTANCE PROTEIN MDTO"/>
    <property type="match status" value="1"/>
</dbReference>
<evidence type="ECO:0000256" key="4">
    <source>
        <dbReference type="ARBA" id="ARBA00022989"/>
    </source>
</evidence>
<feature type="transmembrane region" description="Helical" evidence="7">
    <location>
        <begin position="424"/>
        <end position="444"/>
    </location>
</feature>
<evidence type="ECO:0000256" key="2">
    <source>
        <dbReference type="ARBA" id="ARBA00022475"/>
    </source>
</evidence>
<feature type="transmembrane region" description="Helical" evidence="7">
    <location>
        <begin position="60"/>
        <end position="79"/>
    </location>
</feature>
<evidence type="ECO:0000256" key="6">
    <source>
        <dbReference type="ARBA" id="ARBA00043993"/>
    </source>
</evidence>
<keyword evidence="4 7" id="KW-1133">Transmembrane helix</keyword>
<sequence length="557" mass="58260">MQWLIALVRARWHLGLRAALSIGLPMVIGVLIGRPDWGALASMGGLAGVYGGDTPRRHRIRLVGAVGLAMAIIVPVSSLCAHVTWVSVLYVGLVAGGASFCCLALRVPPPREYLIVLAALVTTGMPSNLGGALRVCGLVAAGVVISIGVTIAIGPRDSLTPAVDRAWSAVGDLLRTAGTPEAGGARSRAVATFAHLRDALWQAGAGPDELRSPAAAEIVFMAAISASIDARGPLDAATWEPTFNDLRAGKLTPPNPQAQPGLRAAFAAAAGVLRPDVEVAELEKIGVVELLREARHSAAFPAAARIGVSVAIGAALGHSLGLAHAYWVALTVAAVLLGTNLTVVVRRTWHRIAGTIVGVGIAAAIFSTHPASLTVALVALAAQFVAELVMPFVYAVGVSLITFIPMALYHLANPGSDIGTALGARLLDTLIGAALAVVLRFVLWPKATAARLPQVQAATLRAITDLLRGRWLTPTHLDPLRRDVHRRWVALHNVTQDVAADQFRGDQRPDEITPALDELAILSLGVPFGRPKPQPEDVEALLKEFDRIADSLQDGAP</sequence>
<keyword evidence="5 7" id="KW-0472">Membrane</keyword>
<dbReference type="PANTHER" id="PTHR30509">
    <property type="entry name" value="P-HYDROXYBENZOIC ACID EFFLUX PUMP SUBUNIT-RELATED"/>
    <property type="match status" value="1"/>
</dbReference>
<evidence type="ECO:0000256" key="7">
    <source>
        <dbReference type="SAM" id="Phobius"/>
    </source>
</evidence>
<gene>
    <name evidence="9" type="ORF">KDK95_29480</name>
</gene>
<keyword evidence="2" id="KW-1003">Cell membrane</keyword>
<feature type="domain" description="Integral membrane bound transporter" evidence="8">
    <location>
        <begin position="313"/>
        <end position="438"/>
    </location>
</feature>
<comment type="caution">
    <text evidence="9">The sequence shown here is derived from an EMBL/GenBank/DDBJ whole genome shotgun (WGS) entry which is preliminary data.</text>
</comment>
<evidence type="ECO:0000313" key="10">
    <source>
        <dbReference type="Proteomes" id="UP000676325"/>
    </source>
</evidence>
<evidence type="ECO:0000259" key="8">
    <source>
        <dbReference type="Pfam" id="PF13515"/>
    </source>
</evidence>
<keyword evidence="10" id="KW-1185">Reference proteome</keyword>
<feature type="transmembrane region" description="Helical" evidence="7">
    <location>
        <begin position="12"/>
        <end position="31"/>
    </location>
</feature>
<evidence type="ECO:0000256" key="3">
    <source>
        <dbReference type="ARBA" id="ARBA00022692"/>
    </source>
</evidence>
<evidence type="ECO:0000256" key="5">
    <source>
        <dbReference type="ARBA" id="ARBA00023136"/>
    </source>
</evidence>
<dbReference type="GO" id="GO:0005886">
    <property type="term" value="C:plasma membrane"/>
    <property type="evidence" value="ECO:0007669"/>
    <property type="project" value="UniProtKB-SubCell"/>
</dbReference>
<feature type="transmembrane region" description="Helical" evidence="7">
    <location>
        <begin position="302"/>
        <end position="320"/>
    </location>
</feature>